<keyword evidence="2" id="KW-1185">Reference proteome</keyword>
<sequence length="333" mass="37008">MSTIAEVLTLGGCQFKVFELGRRVFKISRDDFVAFEQGAKAYPSPIQGHACFAIVFSKPEMAQTPYLWLLKFPLDEQNKLLFGARDDFLRMVIEALGEDLANSDSNTEALNNHPYSLKPSDEKLAVLNAKIRNDLHQPASIYFESAYQYFCQQPTAEGWQTLGIQGIADVGERLCESTIKTELAARLAELPVPAFNALSQVLEHALLPAVVVESLLRFGADKRDPFWIRAISGAPQNVLIGELTQTLNSAPSIDHVITVGARWWSVLNTPERVLEYLESVVRLTNNFQVFAALVADLNGLPQCRPACLSALRLPHRSEQLSIAIGQLFHTNRS</sequence>
<proteinExistence type="predicted"/>
<dbReference type="InterPro" id="IPR021936">
    <property type="entry name" value="DUF3549"/>
</dbReference>
<dbReference type="EMBL" id="JAMQGP010000002">
    <property type="protein sequence ID" value="MCM2679116.1"/>
    <property type="molecule type" value="Genomic_DNA"/>
</dbReference>
<dbReference type="Proteomes" id="UP001165393">
    <property type="component" value="Unassembled WGS sequence"/>
</dbReference>
<dbReference type="Pfam" id="PF12069">
    <property type="entry name" value="DUF3549"/>
    <property type="match status" value="1"/>
</dbReference>
<gene>
    <name evidence="1" type="ORF">NAF29_05425</name>
</gene>
<comment type="caution">
    <text evidence="1">The sequence shown here is derived from an EMBL/GenBank/DDBJ whole genome shotgun (WGS) entry which is preliminary data.</text>
</comment>
<organism evidence="1 2">
    <name type="scientific">Echinimonas agarilytica</name>
    <dbReference type="NCBI Taxonomy" id="1215918"/>
    <lineage>
        <taxon>Bacteria</taxon>
        <taxon>Pseudomonadati</taxon>
        <taxon>Pseudomonadota</taxon>
        <taxon>Gammaproteobacteria</taxon>
        <taxon>Alteromonadales</taxon>
        <taxon>Echinimonadaceae</taxon>
        <taxon>Echinimonas</taxon>
    </lineage>
</organism>
<evidence type="ECO:0000313" key="1">
    <source>
        <dbReference type="EMBL" id="MCM2679116.1"/>
    </source>
</evidence>
<protein>
    <submittedName>
        <fullName evidence="1">DUF3549 family protein</fullName>
    </submittedName>
</protein>
<dbReference type="RefSeq" id="WP_251260479.1">
    <property type="nucleotide sequence ID" value="NZ_JAMQGP010000002.1"/>
</dbReference>
<name>A0AA41W5I4_9GAMM</name>
<accession>A0AA41W5I4</accession>
<reference evidence="1 2" key="1">
    <citation type="journal article" date="2013" name="Antonie Van Leeuwenhoek">
        <title>Echinimonas agarilytica gen. nov., sp. nov., a new gammaproteobacterium isolated from the sea urchin Strongylocentrotus intermedius.</title>
        <authorList>
            <person name="Nedashkovskaya O.I."/>
            <person name="Stenkova A.M."/>
            <person name="Zhukova N.V."/>
            <person name="Van Trappen S."/>
            <person name="Lee J.S."/>
            <person name="Kim S.B."/>
        </authorList>
    </citation>
    <scope>NUCLEOTIDE SEQUENCE [LARGE SCALE GENOMIC DNA]</scope>
    <source>
        <strain evidence="1 2">KMM 6351</strain>
    </source>
</reference>
<evidence type="ECO:0000313" key="2">
    <source>
        <dbReference type="Proteomes" id="UP001165393"/>
    </source>
</evidence>
<dbReference type="AlphaFoldDB" id="A0AA41W5I4"/>